<dbReference type="Proteomes" id="UP000000267">
    <property type="component" value="Unassembled WGS sequence"/>
</dbReference>
<dbReference type="GeneID" id="5544421"/>
<evidence type="ECO:0000313" key="2">
    <source>
        <dbReference type="Proteomes" id="UP000000267"/>
    </source>
</evidence>
<organism evidence="2">
    <name type="scientific">Vanderwaltozyma polyspora (strain ATCC 22028 / DSM 70294 / BCRC 21397 / CBS 2163 / NBRC 10782 / NRRL Y-8283 / UCD 57-17)</name>
    <name type="common">Kluyveromyces polysporus</name>
    <dbReference type="NCBI Taxonomy" id="436907"/>
    <lineage>
        <taxon>Eukaryota</taxon>
        <taxon>Fungi</taxon>
        <taxon>Dikarya</taxon>
        <taxon>Ascomycota</taxon>
        <taxon>Saccharomycotina</taxon>
        <taxon>Saccharomycetes</taxon>
        <taxon>Saccharomycetales</taxon>
        <taxon>Saccharomycetaceae</taxon>
        <taxon>Vanderwaltozyma</taxon>
    </lineage>
</organism>
<protein>
    <submittedName>
        <fullName evidence="1">Uncharacterized protein</fullName>
    </submittedName>
</protein>
<dbReference type="KEGG" id="vpo:Kpol_1053p32"/>
<dbReference type="AlphaFoldDB" id="A7TN76"/>
<evidence type="ECO:0000313" key="1">
    <source>
        <dbReference type="EMBL" id="EDO16294.1"/>
    </source>
</evidence>
<dbReference type="EMBL" id="DS480428">
    <property type="protein sequence ID" value="EDO16294.1"/>
    <property type="molecule type" value="Genomic_DNA"/>
</dbReference>
<feature type="non-terminal residue" evidence="1">
    <location>
        <position position="1"/>
    </location>
</feature>
<proteinExistence type="predicted"/>
<reference evidence="1 2" key="1">
    <citation type="journal article" date="2007" name="Proc. Natl. Acad. Sci. U.S.A.">
        <title>Independent sorting-out of thousands of duplicated gene pairs in two yeast species descended from a whole-genome duplication.</title>
        <authorList>
            <person name="Scannell D.R."/>
            <person name="Frank A.C."/>
            <person name="Conant G.C."/>
            <person name="Byrne K.P."/>
            <person name="Woolfit M."/>
            <person name="Wolfe K.H."/>
        </authorList>
    </citation>
    <scope>NUCLEOTIDE SEQUENCE [LARGE SCALE GENOMIC DNA]</scope>
    <source>
        <strain evidence="2">ATCC 22028 / DSM 70294 / BCRC 21397 / CBS 2163 / NBRC 10782 / NRRL Y-8283 / UCD 57-17</strain>
    </source>
</reference>
<dbReference type="RefSeq" id="XP_001644152.1">
    <property type="nucleotide sequence ID" value="XM_001644102.1"/>
</dbReference>
<sequence>QTKEVNFNESFWRYYNNDLNRPLENINNDYAKYLKLHRDFRLGISNKRLHSTSCLKYSSNLFRCIRKHIK</sequence>
<dbReference type="HOGENOM" id="CLU_2764978_0_0_1"/>
<keyword evidence="2" id="KW-1185">Reference proteome</keyword>
<name>A7TN76_VANPO</name>
<gene>
    <name evidence="1" type="ORF">Kpol_1053p32</name>
</gene>
<dbReference type="OrthoDB" id="1470711at2759"/>
<accession>A7TN76</accession>